<feature type="signal peptide" evidence="1">
    <location>
        <begin position="1"/>
        <end position="19"/>
    </location>
</feature>
<protein>
    <submittedName>
        <fullName evidence="2">Uncharacterized protein</fullName>
    </submittedName>
</protein>
<evidence type="ECO:0000313" key="2">
    <source>
        <dbReference type="EMBL" id="CAL7935491.1"/>
    </source>
</evidence>
<sequence length="191" mass="21284">MNIAFALLALLAISSPLYAYRLPASGSGELADQLQKLLDILPLDKLVNITRTYATHDAEFSKRIANATDYLGLDMRSLINDYKKTLEPDHAAPLTPPWYPITGGLRGYSTDILNVIPTRELADLFDDVLLPSKVFMLSLTILISQDCADLYRTILQNPHYLNLEQRSVDQGLERNFFRGAIVQAAVCTSLL</sequence>
<keyword evidence="1" id="KW-0732">Signal</keyword>
<reference evidence="2 3" key="1">
    <citation type="submission" date="2024-08" db="EMBL/GenBank/DDBJ databases">
        <authorList>
            <person name="Will J Nash"/>
            <person name="Angela Man"/>
            <person name="Seanna McTaggart"/>
            <person name="Kendall Baker"/>
            <person name="Tom Barker"/>
            <person name="Leah Catchpole"/>
            <person name="Alex Durrant"/>
            <person name="Karim Gharbi"/>
            <person name="Naomi Irish"/>
            <person name="Gemy Kaithakottil"/>
            <person name="Debby Ku"/>
            <person name="Aaliyah Providence"/>
            <person name="Felix Shaw"/>
            <person name="David Swarbreck"/>
            <person name="Chris Watkins"/>
            <person name="Ann M. McCartney"/>
            <person name="Giulio Formenti"/>
            <person name="Alice Mouton"/>
            <person name="Noel Vella"/>
            <person name="Bjorn M von Reumont"/>
            <person name="Adriana Vella"/>
            <person name="Wilfried Haerty"/>
        </authorList>
    </citation>
    <scope>NUCLEOTIDE SEQUENCE [LARGE SCALE GENOMIC DNA]</scope>
</reference>
<keyword evidence="3" id="KW-1185">Reference proteome</keyword>
<feature type="chain" id="PRO_5046491858" evidence="1">
    <location>
        <begin position="20"/>
        <end position="191"/>
    </location>
</feature>
<organism evidence="2 3">
    <name type="scientific">Xylocopa violacea</name>
    <name type="common">Violet carpenter bee</name>
    <name type="synonym">Apis violacea</name>
    <dbReference type="NCBI Taxonomy" id="135666"/>
    <lineage>
        <taxon>Eukaryota</taxon>
        <taxon>Metazoa</taxon>
        <taxon>Ecdysozoa</taxon>
        <taxon>Arthropoda</taxon>
        <taxon>Hexapoda</taxon>
        <taxon>Insecta</taxon>
        <taxon>Pterygota</taxon>
        <taxon>Neoptera</taxon>
        <taxon>Endopterygota</taxon>
        <taxon>Hymenoptera</taxon>
        <taxon>Apocrita</taxon>
        <taxon>Aculeata</taxon>
        <taxon>Apoidea</taxon>
        <taxon>Anthophila</taxon>
        <taxon>Apidae</taxon>
        <taxon>Xylocopa</taxon>
        <taxon>Xylocopa</taxon>
    </lineage>
</organism>
<dbReference type="EMBL" id="CAXAJV020001284">
    <property type="protein sequence ID" value="CAL7935491.1"/>
    <property type="molecule type" value="Genomic_DNA"/>
</dbReference>
<accession>A0ABP1N772</accession>
<dbReference type="Proteomes" id="UP001642520">
    <property type="component" value="Unassembled WGS sequence"/>
</dbReference>
<evidence type="ECO:0000313" key="3">
    <source>
        <dbReference type="Proteomes" id="UP001642520"/>
    </source>
</evidence>
<comment type="caution">
    <text evidence="2">The sequence shown here is derived from an EMBL/GenBank/DDBJ whole genome shotgun (WGS) entry which is preliminary data.</text>
</comment>
<proteinExistence type="predicted"/>
<evidence type="ECO:0000256" key="1">
    <source>
        <dbReference type="SAM" id="SignalP"/>
    </source>
</evidence>
<name>A0ABP1N772_XYLVO</name>
<dbReference type="InterPro" id="IPR010629">
    <property type="entry name" value="Ins_allergen"/>
</dbReference>
<gene>
    <name evidence="2" type="ORF">XYLVIOL_LOCUS1629</name>
</gene>
<dbReference type="Pfam" id="PF06757">
    <property type="entry name" value="Ins_allergen_rp"/>
    <property type="match status" value="1"/>
</dbReference>